<accession>A0A4U0XNH7</accession>
<dbReference type="AlphaFoldDB" id="A0A4U0XNH7"/>
<keyword evidence="2" id="KW-1185">Reference proteome</keyword>
<dbReference type="OrthoDB" id="3646601at2759"/>
<dbReference type="Proteomes" id="UP000308768">
    <property type="component" value="Unassembled WGS sequence"/>
</dbReference>
<reference evidence="1 2" key="1">
    <citation type="submission" date="2017-03" db="EMBL/GenBank/DDBJ databases">
        <title>Genomes of endolithic fungi from Antarctica.</title>
        <authorList>
            <person name="Coleine C."/>
            <person name="Masonjones S."/>
            <person name="Stajich J.E."/>
        </authorList>
    </citation>
    <scope>NUCLEOTIDE SEQUENCE [LARGE SCALE GENOMIC DNA]</scope>
    <source>
        <strain evidence="1 2">CCFEE 5187</strain>
    </source>
</reference>
<sequence length="264" mass="29929">MFPENTPSLSPSVLQESSVRANTISLYSENNTDILTWLHTIGAANRTSLRHLEVDFSYGVRVESQRFNVRHMLARINTLRSRSEEGRQDSVSSWIRYDQMKQDVKSLEAGSIKTVAEAIQLIAEGQILVSLLVLLPGRDGGDMWDVKNDQVYFAEETFSEDMVNGHGEVVDALRKVIGLRELTIGYTHDHELAEIVARHVGAREVAVRADDWLGFTEDERHEWKAWGWKIKGTEARKVLLPELDLISIPLVAVITDPYFKRTKA</sequence>
<comment type="caution">
    <text evidence="1">The sequence shown here is derived from an EMBL/GenBank/DDBJ whole genome shotgun (WGS) entry which is preliminary data.</text>
</comment>
<evidence type="ECO:0000313" key="1">
    <source>
        <dbReference type="EMBL" id="TKA77907.1"/>
    </source>
</evidence>
<dbReference type="EMBL" id="NAJN01000166">
    <property type="protein sequence ID" value="TKA77907.1"/>
    <property type="molecule type" value="Genomic_DNA"/>
</dbReference>
<evidence type="ECO:0000313" key="2">
    <source>
        <dbReference type="Proteomes" id="UP000308768"/>
    </source>
</evidence>
<name>A0A4U0XNH7_9PEZI</name>
<gene>
    <name evidence="1" type="ORF">B0A49_04298</name>
</gene>
<proteinExistence type="predicted"/>
<protein>
    <submittedName>
        <fullName evidence="1">Uncharacterized protein</fullName>
    </submittedName>
</protein>
<organism evidence="1 2">
    <name type="scientific">Cryomyces minteri</name>
    <dbReference type="NCBI Taxonomy" id="331657"/>
    <lineage>
        <taxon>Eukaryota</taxon>
        <taxon>Fungi</taxon>
        <taxon>Dikarya</taxon>
        <taxon>Ascomycota</taxon>
        <taxon>Pezizomycotina</taxon>
        <taxon>Dothideomycetes</taxon>
        <taxon>Dothideomycetes incertae sedis</taxon>
        <taxon>Cryomyces</taxon>
    </lineage>
</organism>